<comment type="catalytic activity">
    <reaction evidence="3">
        <text>RX + glutathione = an S-substituted glutathione + a halide anion + H(+)</text>
        <dbReference type="Rhea" id="RHEA:16437"/>
        <dbReference type="ChEBI" id="CHEBI:15378"/>
        <dbReference type="ChEBI" id="CHEBI:16042"/>
        <dbReference type="ChEBI" id="CHEBI:17792"/>
        <dbReference type="ChEBI" id="CHEBI:57925"/>
        <dbReference type="ChEBI" id="CHEBI:90779"/>
        <dbReference type="EC" id="2.5.1.18"/>
    </reaction>
</comment>
<dbReference type="Pfam" id="PF02798">
    <property type="entry name" value="GST_N"/>
    <property type="match status" value="1"/>
</dbReference>
<dbReference type="InterPro" id="IPR040079">
    <property type="entry name" value="Glutathione_S-Trfase"/>
</dbReference>
<dbReference type="GO" id="GO:0004364">
    <property type="term" value="F:glutathione transferase activity"/>
    <property type="evidence" value="ECO:0007669"/>
    <property type="project" value="UniProtKB-EC"/>
</dbReference>
<dbReference type="Proteomes" id="UP001218218">
    <property type="component" value="Unassembled WGS sequence"/>
</dbReference>
<dbReference type="InterPro" id="IPR010987">
    <property type="entry name" value="Glutathione-S-Trfase_C-like"/>
</dbReference>
<dbReference type="EMBL" id="JARIHO010000002">
    <property type="protein sequence ID" value="KAJ7366210.1"/>
    <property type="molecule type" value="Genomic_DNA"/>
</dbReference>
<evidence type="ECO:0000256" key="4">
    <source>
        <dbReference type="RuleBase" id="RU003494"/>
    </source>
</evidence>
<dbReference type="FunFam" id="3.40.30.10:FF:000016">
    <property type="entry name" value="Glutathione S-transferase F2"/>
    <property type="match status" value="1"/>
</dbReference>
<dbReference type="SUPFAM" id="SSF47616">
    <property type="entry name" value="GST C-terminal domain-like"/>
    <property type="match status" value="1"/>
</dbReference>
<evidence type="ECO:0000313" key="8">
    <source>
        <dbReference type="Proteomes" id="UP001218218"/>
    </source>
</evidence>
<reference evidence="7" key="1">
    <citation type="submission" date="2023-03" db="EMBL/GenBank/DDBJ databases">
        <title>Massive genome expansion in bonnet fungi (Mycena s.s.) driven by repeated elements and novel gene families across ecological guilds.</title>
        <authorList>
            <consortium name="Lawrence Berkeley National Laboratory"/>
            <person name="Harder C.B."/>
            <person name="Miyauchi S."/>
            <person name="Viragh M."/>
            <person name="Kuo A."/>
            <person name="Thoen E."/>
            <person name="Andreopoulos B."/>
            <person name="Lu D."/>
            <person name="Skrede I."/>
            <person name="Drula E."/>
            <person name="Henrissat B."/>
            <person name="Morin E."/>
            <person name="Kohler A."/>
            <person name="Barry K."/>
            <person name="LaButti K."/>
            <person name="Morin E."/>
            <person name="Salamov A."/>
            <person name="Lipzen A."/>
            <person name="Mereny Z."/>
            <person name="Hegedus B."/>
            <person name="Baldrian P."/>
            <person name="Stursova M."/>
            <person name="Weitz H."/>
            <person name="Taylor A."/>
            <person name="Grigoriev I.V."/>
            <person name="Nagy L.G."/>
            <person name="Martin F."/>
            <person name="Kauserud H."/>
        </authorList>
    </citation>
    <scope>NUCLEOTIDE SEQUENCE</scope>
    <source>
        <strain evidence="7">CBHHK002</strain>
    </source>
</reference>
<dbReference type="SFLD" id="SFLDS00019">
    <property type="entry name" value="Glutathione_Transferase_(cytos"/>
    <property type="match status" value="1"/>
</dbReference>
<comment type="similarity">
    <text evidence="4">Belongs to the GST superfamily.</text>
</comment>
<feature type="domain" description="GST C-terminal" evidence="6">
    <location>
        <begin position="91"/>
        <end position="216"/>
    </location>
</feature>
<accession>A0AAD7AQN2</accession>
<dbReference type="SFLD" id="SFLDG00358">
    <property type="entry name" value="Main_(cytGST)"/>
    <property type="match status" value="1"/>
</dbReference>
<feature type="domain" description="GST N-terminal" evidence="5">
    <location>
        <begin position="2"/>
        <end position="83"/>
    </location>
</feature>
<evidence type="ECO:0000256" key="2">
    <source>
        <dbReference type="ARBA" id="ARBA00022679"/>
    </source>
</evidence>
<organism evidence="7 8">
    <name type="scientific">Mycena albidolilacea</name>
    <dbReference type="NCBI Taxonomy" id="1033008"/>
    <lineage>
        <taxon>Eukaryota</taxon>
        <taxon>Fungi</taxon>
        <taxon>Dikarya</taxon>
        <taxon>Basidiomycota</taxon>
        <taxon>Agaricomycotina</taxon>
        <taxon>Agaricomycetes</taxon>
        <taxon>Agaricomycetidae</taxon>
        <taxon>Agaricales</taxon>
        <taxon>Marasmiineae</taxon>
        <taxon>Mycenaceae</taxon>
        <taxon>Mycena</taxon>
    </lineage>
</organism>
<evidence type="ECO:0000313" key="7">
    <source>
        <dbReference type="EMBL" id="KAJ7366210.1"/>
    </source>
</evidence>
<dbReference type="GO" id="GO:0006749">
    <property type="term" value="P:glutathione metabolic process"/>
    <property type="evidence" value="ECO:0007669"/>
    <property type="project" value="TreeGrafter"/>
</dbReference>
<proteinExistence type="inferred from homology"/>
<dbReference type="PROSITE" id="PS50405">
    <property type="entry name" value="GST_CTER"/>
    <property type="match status" value="1"/>
</dbReference>
<evidence type="ECO:0000259" key="5">
    <source>
        <dbReference type="PROSITE" id="PS50404"/>
    </source>
</evidence>
<dbReference type="GO" id="GO:0005737">
    <property type="term" value="C:cytoplasm"/>
    <property type="evidence" value="ECO:0007669"/>
    <property type="project" value="TreeGrafter"/>
</dbReference>
<dbReference type="PROSITE" id="PS50404">
    <property type="entry name" value="GST_NTER"/>
    <property type="match status" value="1"/>
</dbReference>
<dbReference type="AlphaFoldDB" id="A0AAD7AQN2"/>
<dbReference type="SUPFAM" id="SSF52833">
    <property type="entry name" value="Thioredoxin-like"/>
    <property type="match status" value="1"/>
</dbReference>
<keyword evidence="8" id="KW-1185">Reference proteome</keyword>
<dbReference type="InterPro" id="IPR036282">
    <property type="entry name" value="Glutathione-S-Trfase_C_sf"/>
</dbReference>
<dbReference type="PANTHER" id="PTHR43900">
    <property type="entry name" value="GLUTATHIONE S-TRANSFERASE RHO"/>
    <property type="match status" value="1"/>
</dbReference>
<dbReference type="InterPro" id="IPR004046">
    <property type="entry name" value="GST_C"/>
</dbReference>
<evidence type="ECO:0000256" key="1">
    <source>
        <dbReference type="ARBA" id="ARBA00012452"/>
    </source>
</evidence>
<name>A0AAD7AQN2_9AGAR</name>
<dbReference type="EC" id="2.5.1.18" evidence="1"/>
<dbReference type="Pfam" id="PF00043">
    <property type="entry name" value="GST_C"/>
    <property type="match status" value="1"/>
</dbReference>
<evidence type="ECO:0000259" key="6">
    <source>
        <dbReference type="PROSITE" id="PS50405"/>
    </source>
</evidence>
<dbReference type="Gene3D" id="3.40.30.10">
    <property type="entry name" value="Glutaredoxin"/>
    <property type="match status" value="1"/>
</dbReference>
<dbReference type="InterPro" id="IPR036249">
    <property type="entry name" value="Thioredoxin-like_sf"/>
</dbReference>
<evidence type="ECO:0000256" key="3">
    <source>
        <dbReference type="ARBA" id="ARBA00047960"/>
    </source>
</evidence>
<protein>
    <recommendedName>
        <fullName evidence="1">glutathione transferase</fullName>
        <ecNumber evidence="1">2.5.1.18</ecNumber>
    </recommendedName>
</protein>
<comment type="caution">
    <text evidence="7">The sequence shown here is derived from an EMBL/GenBank/DDBJ whole genome shotgun (WGS) entry which is preliminary data.</text>
</comment>
<dbReference type="PANTHER" id="PTHR43900:SF3">
    <property type="entry name" value="GLUTATHIONE S-TRANSFERASE RHO"/>
    <property type="match status" value="1"/>
</dbReference>
<dbReference type="GO" id="GO:0043295">
    <property type="term" value="F:glutathione binding"/>
    <property type="evidence" value="ECO:0007669"/>
    <property type="project" value="TreeGrafter"/>
</dbReference>
<dbReference type="InterPro" id="IPR004045">
    <property type="entry name" value="Glutathione_S-Trfase_N"/>
</dbReference>
<gene>
    <name evidence="7" type="ORF">DFH08DRAFT_833712</name>
</gene>
<keyword evidence="2" id="KW-0808">Transferase</keyword>
<dbReference type="Gene3D" id="1.20.1050.10">
    <property type="match status" value="1"/>
</dbReference>
<sequence>MVLKYYASSHLSGGGGIVALVLVEKQILFEHVRVDMAAKEHKTPEFLAMHPFGQVPVIDDDGFILYESRAICRYLADKYADQGTPGLFPKDLKERALVEQAASVEFADFYPALLKVLVAKMQRDVPADQQAAVDKALAEFTKTLQVYEGILGKQKFLAGDQVTLADIFHLIYAPLLAENGVDIMTSTGPNVARWWNELISRPAWVKLKAEGIQSTV</sequence>